<evidence type="ECO:0000313" key="2">
    <source>
        <dbReference type="Proteomes" id="UP000013981"/>
    </source>
</evidence>
<protein>
    <submittedName>
        <fullName evidence="1">Uncharacterized protein</fullName>
    </submittedName>
</protein>
<comment type="caution">
    <text evidence="1">The sequence shown here is derived from an EMBL/GenBank/DDBJ whole genome shotgun (WGS) entry which is preliminary data.</text>
</comment>
<dbReference type="AlphaFoldDB" id="R8VY69"/>
<organism evidence="1 2">
    <name type="scientific">Butyricicoccus pullicaecorum 1.2</name>
    <dbReference type="NCBI Taxonomy" id="1203606"/>
    <lineage>
        <taxon>Bacteria</taxon>
        <taxon>Bacillati</taxon>
        <taxon>Bacillota</taxon>
        <taxon>Clostridia</taxon>
        <taxon>Eubacteriales</taxon>
        <taxon>Butyricicoccaceae</taxon>
        <taxon>Butyricicoccus</taxon>
    </lineage>
</organism>
<keyword evidence="2" id="KW-1185">Reference proteome</keyword>
<dbReference type="EMBL" id="AQOB01000006">
    <property type="protein sequence ID" value="EOQ37241.1"/>
    <property type="molecule type" value="Genomic_DNA"/>
</dbReference>
<evidence type="ECO:0000313" key="1">
    <source>
        <dbReference type="EMBL" id="EOQ37241.1"/>
    </source>
</evidence>
<sequence length="260" mass="28223">MGLFSFLKKKPEKLPVSVNVEAKTSEVEVRQRTPGELPLAYVGEYESPSGGFVNYGRFCVVGVNRETGRKNTRKYEAQSEKEARALAAADGLADPMEISAEQMDVPSERQVAYALDLEATLPEGACKEDVSAIISRITDEDEDAPDPGLSLWAHESGVRFSRFIGAQALLGCMMFQMAGVGKATLYAYAVYLQENGGRFSDPRKLPAFPVLLRCAEQVAGDPALMKSLGDRDSSDLFGPNRGTKIYKATASILRDGGAIR</sequence>
<gene>
    <name evidence="1" type="ORF">HMPREF1526_01932</name>
</gene>
<name>R8VY69_9FIRM</name>
<dbReference type="HOGENOM" id="CLU_1068257_0_0_9"/>
<accession>R8VY69</accession>
<reference evidence="1 2" key="1">
    <citation type="submission" date="2013-01" db="EMBL/GenBank/DDBJ databases">
        <title>The Genome Sequence of Butyricicoccus pullicaecorum 1.2.</title>
        <authorList>
            <consortium name="The Broad Institute Genome Sequencing Platform"/>
            <person name="Earl A."/>
            <person name="Ward D."/>
            <person name="Feldgarden M."/>
            <person name="Gevers D."/>
            <person name="Van Immerseel F."/>
            <person name="Eeckhaut V."/>
            <person name="Walker B."/>
            <person name="Young S.K."/>
            <person name="Zeng Q."/>
            <person name="Gargeya S."/>
            <person name="Fitzgerald M."/>
            <person name="Haas B."/>
            <person name="Abouelleil A."/>
            <person name="Alvarado L."/>
            <person name="Arachchi H.M."/>
            <person name="Berlin A.M."/>
            <person name="Chapman S.B."/>
            <person name="Dewar J."/>
            <person name="Goldberg J."/>
            <person name="Griggs A."/>
            <person name="Gujja S."/>
            <person name="Hansen M."/>
            <person name="Howarth C."/>
            <person name="Imamovic A."/>
            <person name="Larimer J."/>
            <person name="McCowan C."/>
            <person name="Murphy C."/>
            <person name="Neiman D."/>
            <person name="Pearson M."/>
            <person name="Priest M."/>
            <person name="Roberts A."/>
            <person name="Saif S."/>
            <person name="Shea T."/>
            <person name="Sisk P."/>
            <person name="Sykes S."/>
            <person name="Wortman J."/>
            <person name="Nusbaum C."/>
            <person name="Birren B."/>
        </authorList>
    </citation>
    <scope>NUCLEOTIDE SEQUENCE [LARGE SCALE GENOMIC DNA]</scope>
    <source>
        <strain evidence="1 2">1.2</strain>
    </source>
</reference>
<dbReference type="Proteomes" id="UP000013981">
    <property type="component" value="Unassembled WGS sequence"/>
</dbReference>
<dbReference type="eggNOG" id="ENOG5032XDV">
    <property type="taxonomic scope" value="Bacteria"/>
</dbReference>
<dbReference type="RefSeq" id="WP_016148066.1">
    <property type="nucleotide sequence ID" value="NZ_KB976104.1"/>
</dbReference>
<proteinExistence type="predicted"/>